<sequence length="303" mass="31578">MVGRALSSGDPIADRRADYAKAYADGGDHAAAADLMRQALELAPGWAAGWNALGEYLEQSGEPGAAAEALSRAAALDPADASGAGARLAAMGRAPAPAALPPAFVATLFDQYAERFEAHLTRKLAYRAPDLLLRAIRNAAPDRRFEAALDLGCGTGLMGEKLRSSCERLDGVDLSSAMLAKARAKNLYDALREGDILGYKAEPGSLDLVAAADVLNYLGELAPVFAQCAAWLRPGGLLAFTVEAHGGSEPFVLAETMRYRHSGEAVAALLAGAGFAIRACERVSLREDRGAAVAGLVVVAERT</sequence>
<dbReference type="Gene3D" id="3.40.50.150">
    <property type="entry name" value="Vaccinia Virus protein VP39"/>
    <property type="match status" value="1"/>
</dbReference>
<dbReference type="PANTHER" id="PTHR43861">
    <property type="entry name" value="TRANS-ACONITATE 2-METHYLTRANSFERASE-RELATED"/>
    <property type="match status" value="1"/>
</dbReference>
<keyword evidence="3" id="KW-0489">Methyltransferase</keyword>
<dbReference type="PROSITE" id="PS50005">
    <property type="entry name" value="TPR"/>
    <property type="match status" value="1"/>
</dbReference>
<dbReference type="Proteomes" id="UP000432089">
    <property type="component" value="Unassembled WGS sequence"/>
</dbReference>
<dbReference type="Gene3D" id="1.25.40.10">
    <property type="entry name" value="Tetratricopeptide repeat domain"/>
    <property type="match status" value="1"/>
</dbReference>
<keyword evidence="1" id="KW-0802">TPR repeat</keyword>
<name>A0A7V7TVB9_9HYPH</name>
<dbReference type="AlphaFoldDB" id="A0A7V7TVB9"/>
<dbReference type="InterPro" id="IPR011990">
    <property type="entry name" value="TPR-like_helical_dom_sf"/>
</dbReference>
<reference evidence="3 4" key="1">
    <citation type="submission" date="2019-09" db="EMBL/GenBank/DDBJ databases">
        <title>YIM 132180 draft genome.</title>
        <authorList>
            <person name="Zhang K."/>
        </authorList>
    </citation>
    <scope>NUCLEOTIDE SEQUENCE [LARGE SCALE GENOMIC DNA]</scope>
    <source>
        <strain evidence="3 4">YIM 132180</strain>
    </source>
</reference>
<dbReference type="RefSeq" id="WP_150971454.1">
    <property type="nucleotide sequence ID" value="NZ_VZDO01000014.1"/>
</dbReference>
<gene>
    <name evidence="3" type="ORF">F6X38_16310</name>
</gene>
<dbReference type="Pfam" id="PF08241">
    <property type="entry name" value="Methyltransf_11"/>
    <property type="match status" value="1"/>
</dbReference>
<dbReference type="GO" id="GO:0008757">
    <property type="term" value="F:S-adenosylmethionine-dependent methyltransferase activity"/>
    <property type="evidence" value="ECO:0007669"/>
    <property type="project" value="InterPro"/>
</dbReference>
<evidence type="ECO:0000259" key="2">
    <source>
        <dbReference type="Pfam" id="PF08241"/>
    </source>
</evidence>
<evidence type="ECO:0000313" key="3">
    <source>
        <dbReference type="EMBL" id="KAB0677995.1"/>
    </source>
</evidence>
<organism evidence="3 4">
    <name type="scientific">Plantimonas leprariae</name>
    <dbReference type="NCBI Taxonomy" id="2615207"/>
    <lineage>
        <taxon>Bacteria</taxon>
        <taxon>Pseudomonadati</taxon>
        <taxon>Pseudomonadota</taxon>
        <taxon>Alphaproteobacteria</taxon>
        <taxon>Hyphomicrobiales</taxon>
        <taxon>Aurantimonadaceae</taxon>
        <taxon>Plantimonas</taxon>
    </lineage>
</organism>
<dbReference type="GO" id="GO:0032259">
    <property type="term" value="P:methylation"/>
    <property type="evidence" value="ECO:0007669"/>
    <property type="project" value="UniProtKB-KW"/>
</dbReference>
<dbReference type="EMBL" id="VZDO01000014">
    <property type="protein sequence ID" value="KAB0677995.1"/>
    <property type="molecule type" value="Genomic_DNA"/>
</dbReference>
<proteinExistence type="predicted"/>
<keyword evidence="3" id="KW-0808">Transferase</keyword>
<dbReference type="CDD" id="cd02440">
    <property type="entry name" value="AdoMet_MTases"/>
    <property type="match status" value="1"/>
</dbReference>
<dbReference type="SUPFAM" id="SSF48452">
    <property type="entry name" value="TPR-like"/>
    <property type="match status" value="1"/>
</dbReference>
<keyword evidence="4" id="KW-1185">Reference proteome</keyword>
<accession>A0A7V7TVB9</accession>
<dbReference type="InterPro" id="IPR013216">
    <property type="entry name" value="Methyltransf_11"/>
</dbReference>
<dbReference type="InterPro" id="IPR019734">
    <property type="entry name" value="TPR_rpt"/>
</dbReference>
<comment type="caution">
    <text evidence="3">The sequence shown here is derived from an EMBL/GenBank/DDBJ whole genome shotgun (WGS) entry which is preliminary data.</text>
</comment>
<evidence type="ECO:0000256" key="1">
    <source>
        <dbReference type="PROSITE-ProRule" id="PRU00339"/>
    </source>
</evidence>
<protein>
    <submittedName>
        <fullName evidence="3">Methyltransferase domain-containing protein</fullName>
    </submittedName>
</protein>
<dbReference type="PANTHER" id="PTHR43861:SF1">
    <property type="entry name" value="TRANS-ACONITATE 2-METHYLTRANSFERASE"/>
    <property type="match status" value="1"/>
</dbReference>
<evidence type="ECO:0000313" key="4">
    <source>
        <dbReference type="Proteomes" id="UP000432089"/>
    </source>
</evidence>
<dbReference type="SUPFAM" id="SSF53335">
    <property type="entry name" value="S-adenosyl-L-methionine-dependent methyltransferases"/>
    <property type="match status" value="1"/>
</dbReference>
<feature type="repeat" description="TPR" evidence="1">
    <location>
        <begin position="47"/>
        <end position="80"/>
    </location>
</feature>
<feature type="domain" description="Methyltransferase type 11" evidence="2">
    <location>
        <begin position="149"/>
        <end position="240"/>
    </location>
</feature>
<dbReference type="InterPro" id="IPR029063">
    <property type="entry name" value="SAM-dependent_MTases_sf"/>
</dbReference>